<name>K1QU73_MAGGI</name>
<evidence type="ECO:0000256" key="2">
    <source>
        <dbReference type="PROSITE-ProRule" id="PRU00461"/>
    </source>
</evidence>
<dbReference type="InterPro" id="IPR000033">
    <property type="entry name" value="LDLR_classB_rpt"/>
</dbReference>
<dbReference type="InParanoid" id="K1QU73"/>
<keyword evidence="4" id="KW-0812">Transmembrane</keyword>
<gene>
    <name evidence="5" type="ORF">CGI_10021153</name>
</gene>
<feature type="region of interest" description="Disordered" evidence="3">
    <location>
        <begin position="762"/>
        <end position="786"/>
    </location>
</feature>
<dbReference type="PROSITE" id="PS51120">
    <property type="entry name" value="LDLRB"/>
    <property type="match status" value="2"/>
</dbReference>
<organism evidence="5">
    <name type="scientific">Magallana gigas</name>
    <name type="common">Pacific oyster</name>
    <name type="synonym">Crassostrea gigas</name>
    <dbReference type="NCBI Taxonomy" id="29159"/>
    <lineage>
        <taxon>Eukaryota</taxon>
        <taxon>Metazoa</taxon>
        <taxon>Spiralia</taxon>
        <taxon>Lophotrochozoa</taxon>
        <taxon>Mollusca</taxon>
        <taxon>Bivalvia</taxon>
        <taxon>Autobranchia</taxon>
        <taxon>Pteriomorphia</taxon>
        <taxon>Ostreida</taxon>
        <taxon>Ostreoidea</taxon>
        <taxon>Ostreidae</taxon>
        <taxon>Magallana</taxon>
    </lineage>
</organism>
<dbReference type="SMART" id="SM00135">
    <property type="entry name" value="LY"/>
    <property type="match status" value="5"/>
</dbReference>
<feature type="repeat" description="LDL-receptor class B" evidence="2">
    <location>
        <begin position="480"/>
        <end position="523"/>
    </location>
</feature>
<feature type="repeat" description="LDL-receptor class B" evidence="2">
    <location>
        <begin position="535"/>
        <end position="577"/>
    </location>
</feature>
<evidence type="ECO:0000256" key="1">
    <source>
        <dbReference type="PROSITE-ProRule" id="PRU00302"/>
    </source>
</evidence>
<evidence type="ECO:0000313" key="5">
    <source>
        <dbReference type="EMBL" id="EKC32500.1"/>
    </source>
</evidence>
<feature type="transmembrane region" description="Helical" evidence="4">
    <location>
        <begin position="729"/>
        <end position="752"/>
    </location>
</feature>
<dbReference type="InterPro" id="IPR050778">
    <property type="entry name" value="Cueball_EGF_LRP_Nidogen"/>
</dbReference>
<sequence>MFGVNTTSGYLLYSRKLPTLQPFAITVYDNEPPVAFNDPCSTLNCQHMCVNTQSGPKCLCSEGFDLNSDNKTCTDASIFYAKGFIVSNASMFVMHEIIANGQKVQDNIIKYIPGTIIESLAIDSNLDIIYLVDGKNLIFDWIANLLGWIEPRLSSIQSFSVNSQITDTIYSSLQNPESLTVDPYTGELYWIVGAPEKSIVRGSWTRNAPKVLISAANLNSPRSLQFDVTSQRLYWLEHTFIKSSNANGSDIKSHINTKGAKKIFAYKGYFVWINEDDLHFHIANTFQAEYTLPTLQNPKDAAVFDSSLQDDKRGTCHILNGGCEEICLPVENGRRCECDIGLKLQPDQSCDSVTDFSHGRILQIDLQNGTVVKLPLSVNKATGLAFDKSTMKLFFSDNSTKTITSTALHGRDTEVFYTPGFAYAASLEIDYSTGNLYYTAVGPTASQSYIGVVHRATAIHKTLHNNMGIPHDITLCSSKGYFFWTEIGNKAKIGRAIMDGTTPSYIATRGIEMPNGLTADCSGKLAAERCIILASRLFWTDGFLNRIEFSDFNGENRHVLASDSDAFINDIVIQGRSITKIDKITGSTVQFMSDHPEFGRLDSLDIYADEIRDVSSNCSINNGLCSTFCFPTPTGRTCGCQDNVNLQSDQVTCEGVVRCQTLQRNLNFTDCLPYPGQSCYVNCKTGYQLVINRTVSCGSGGQWIPSTDKICKGKESTSETRQSGMIYNYMNAVLSAVGAIVVSMVILGFTCLMKRKINNTRKTAKTPSSNTRHDTTSTFESHGYTGAEEEHYHTIDPVYDTMHDGYNEPRNPYLVVLE</sequence>
<dbReference type="PROSITE" id="PS01186">
    <property type="entry name" value="EGF_2"/>
    <property type="match status" value="1"/>
</dbReference>
<keyword evidence="4" id="KW-0472">Membrane</keyword>
<keyword evidence="1" id="KW-0768">Sushi</keyword>
<keyword evidence="4" id="KW-1133">Transmembrane helix</keyword>
<comment type="caution">
    <text evidence="1">Lacks conserved residue(s) required for the propagation of feature annotation.</text>
</comment>
<dbReference type="PANTHER" id="PTHR46513">
    <property type="entry name" value="VITELLOGENIN RECEPTOR-LIKE PROTEIN-RELATED-RELATED"/>
    <property type="match status" value="1"/>
</dbReference>
<evidence type="ECO:0000256" key="3">
    <source>
        <dbReference type="SAM" id="MobiDB-lite"/>
    </source>
</evidence>
<keyword evidence="5" id="KW-0675">Receptor</keyword>
<dbReference type="Gene3D" id="2.120.10.30">
    <property type="entry name" value="TolB, C-terminal domain"/>
    <property type="match status" value="3"/>
</dbReference>
<dbReference type="HOGENOM" id="CLU_013970_0_0_1"/>
<dbReference type="SUPFAM" id="SSF63825">
    <property type="entry name" value="YWTD domain"/>
    <property type="match status" value="2"/>
</dbReference>
<proteinExistence type="predicted"/>
<dbReference type="InterPro" id="IPR000742">
    <property type="entry name" value="EGF"/>
</dbReference>
<dbReference type="PANTHER" id="PTHR46513:SF44">
    <property type="entry name" value="LDL RECEPTOR RELATED PROTEIN 4"/>
    <property type="match status" value="1"/>
</dbReference>
<dbReference type="InterPro" id="IPR009030">
    <property type="entry name" value="Growth_fac_rcpt_cys_sf"/>
</dbReference>
<dbReference type="SMART" id="SM00181">
    <property type="entry name" value="EGF"/>
    <property type="match status" value="3"/>
</dbReference>
<dbReference type="CDD" id="cd00033">
    <property type="entry name" value="CCP"/>
    <property type="match status" value="1"/>
</dbReference>
<accession>K1QU73</accession>
<feature type="compositionally biased region" description="Polar residues" evidence="3">
    <location>
        <begin position="765"/>
        <end position="780"/>
    </location>
</feature>
<dbReference type="SUPFAM" id="SSF57184">
    <property type="entry name" value="Growth factor receptor domain"/>
    <property type="match status" value="1"/>
</dbReference>
<dbReference type="InterPro" id="IPR000436">
    <property type="entry name" value="Sushi_SCR_CCP_dom"/>
</dbReference>
<protein>
    <submittedName>
        <fullName evidence="5">Low-density lipoprotein receptor-related protein 4</fullName>
    </submittedName>
</protein>
<dbReference type="InterPro" id="IPR011042">
    <property type="entry name" value="6-blade_b-propeller_TolB-like"/>
</dbReference>
<dbReference type="PROSITE" id="PS50923">
    <property type="entry name" value="SUSHI"/>
    <property type="match status" value="1"/>
</dbReference>
<dbReference type="AlphaFoldDB" id="K1QU73"/>
<reference evidence="5" key="1">
    <citation type="journal article" date="2012" name="Nature">
        <title>The oyster genome reveals stress adaptation and complexity of shell formation.</title>
        <authorList>
            <person name="Zhang G."/>
            <person name="Fang X."/>
            <person name="Guo X."/>
            <person name="Li L."/>
            <person name="Luo R."/>
            <person name="Xu F."/>
            <person name="Yang P."/>
            <person name="Zhang L."/>
            <person name="Wang X."/>
            <person name="Qi H."/>
            <person name="Xiong Z."/>
            <person name="Que H."/>
            <person name="Xie Y."/>
            <person name="Holland P.W."/>
            <person name="Paps J."/>
            <person name="Zhu Y."/>
            <person name="Wu F."/>
            <person name="Chen Y."/>
            <person name="Wang J."/>
            <person name="Peng C."/>
            <person name="Meng J."/>
            <person name="Yang L."/>
            <person name="Liu J."/>
            <person name="Wen B."/>
            <person name="Zhang N."/>
            <person name="Huang Z."/>
            <person name="Zhu Q."/>
            <person name="Feng Y."/>
            <person name="Mount A."/>
            <person name="Hedgecock D."/>
            <person name="Xu Z."/>
            <person name="Liu Y."/>
            <person name="Domazet-Loso T."/>
            <person name="Du Y."/>
            <person name="Sun X."/>
            <person name="Zhang S."/>
            <person name="Liu B."/>
            <person name="Cheng P."/>
            <person name="Jiang X."/>
            <person name="Li J."/>
            <person name="Fan D."/>
            <person name="Wang W."/>
            <person name="Fu W."/>
            <person name="Wang T."/>
            <person name="Wang B."/>
            <person name="Zhang J."/>
            <person name="Peng Z."/>
            <person name="Li Y."/>
            <person name="Li N."/>
            <person name="Wang J."/>
            <person name="Chen M."/>
            <person name="He Y."/>
            <person name="Tan F."/>
            <person name="Song X."/>
            <person name="Zheng Q."/>
            <person name="Huang R."/>
            <person name="Yang H."/>
            <person name="Du X."/>
            <person name="Chen L."/>
            <person name="Yang M."/>
            <person name="Gaffney P.M."/>
            <person name="Wang S."/>
            <person name="Luo L."/>
            <person name="She Z."/>
            <person name="Ming Y."/>
            <person name="Huang W."/>
            <person name="Zhang S."/>
            <person name="Huang B."/>
            <person name="Zhang Y."/>
            <person name="Qu T."/>
            <person name="Ni P."/>
            <person name="Miao G."/>
            <person name="Wang J."/>
            <person name="Wang Q."/>
            <person name="Steinberg C.E."/>
            <person name="Wang H."/>
            <person name="Li N."/>
            <person name="Qian L."/>
            <person name="Zhang G."/>
            <person name="Li Y."/>
            <person name="Yang H."/>
            <person name="Liu X."/>
            <person name="Wang J."/>
            <person name="Yin Y."/>
            <person name="Wang J."/>
        </authorList>
    </citation>
    <scope>NUCLEOTIDE SEQUENCE [LARGE SCALE GENOMIC DNA]</scope>
    <source>
        <strain evidence="5">05x7-T-G4-1.051#20</strain>
    </source>
</reference>
<evidence type="ECO:0000256" key="4">
    <source>
        <dbReference type="SAM" id="Phobius"/>
    </source>
</evidence>
<keyword evidence="5" id="KW-0449">Lipoprotein</keyword>
<dbReference type="EMBL" id="JH823245">
    <property type="protein sequence ID" value="EKC32500.1"/>
    <property type="molecule type" value="Genomic_DNA"/>
</dbReference>
<dbReference type="Pfam" id="PF14670">
    <property type="entry name" value="FXa_inhibition"/>
    <property type="match status" value="1"/>
</dbReference>